<protein>
    <recommendedName>
        <fullName evidence="4">DUF998 domain-containing protein</fullName>
    </recommendedName>
</protein>
<keyword evidence="1" id="KW-0812">Transmembrane</keyword>
<proteinExistence type="predicted"/>
<name>A0A4P6K102_KTERU</name>
<dbReference type="Proteomes" id="UP000290365">
    <property type="component" value="Chromosome"/>
</dbReference>
<gene>
    <name evidence="2" type="ORF">EPA93_39985</name>
</gene>
<dbReference type="EMBL" id="CP035758">
    <property type="protein sequence ID" value="QBD81827.1"/>
    <property type="molecule type" value="Genomic_DNA"/>
</dbReference>
<organism evidence="2 3">
    <name type="scientific">Ktedonosporobacter rubrisoli</name>
    <dbReference type="NCBI Taxonomy" id="2509675"/>
    <lineage>
        <taxon>Bacteria</taxon>
        <taxon>Bacillati</taxon>
        <taxon>Chloroflexota</taxon>
        <taxon>Ktedonobacteria</taxon>
        <taxon>Ktedonobacterales</taxon>
        <taxon>Ktedonosporobacteraceae</taxon>
        <taxon>Ktedonosporobacter</taxon>
    </lineage>
</organism>
<accession>A0A4P6K102</accession>
<feature type="transmembrane region" description="Helical" evidence="1">
    <location>
        <begin position="39"/>
        <end position="58"/>
    </location>
</feature>
<keyword evidence="3" id="KW-1185">Reference proteome</keyword>
<dbReference type="RefSeq" id="WP_129892888.1">
    <property type="nucleotide sequence ID" value="NZ_CP035758.1"/>
</dbReference>
<reference evidence="2 3" key="1">
    <citation type="submission" date="2019-01" db="EMBL/GenBank/DDBJ databases">
        <title>Ktedonosporobacter rubrisoli SCAWS-G2.</title>
        <authorList>
            <person name="Huang Y."/>
            <person name="Yan B."/>
        </authorList>
    </citation>
    <scope>NUCLEOTIDE SEQUENCE [LARGE SCALE GENOMIC DNA]</scope>
    <source>
        <strain evidence="2 3">SCAWS-G2</strain>
    </source>
</reference>
<sequence length="212" mass="23908">MHLTSRDLTNLIIALQAVISLLIAIRAFSFYFRTRSTALLALGLSMGIIAIGGITGVIDDPFLNGNPTFNTIWFRHIGQTAAYAFIFLASLGGSEKYRQELKRWHIIATILLLILMFLTPVLPGKQPREVTGILSAIRCIACMATFFSYLAIFLRKSTRFSLLMSASFFLMGISLWLYTMKFFMPENLLFDYLSDGMRLAGLILLYLTFFIS</sequence>
<evidence type="ECO:0008006" key="4">
    <source>
        <dbReference type="Google" id="ProtNLM"/>
    </source>
</evidence>
<feature type="transmembrane region" description="Helical" evidence="1">
    <location>
        <begin position="192"/>
        <end position="211"/>
    </location>
</feature>
<evidence type="ECO:0000313" key="2">
    <source>
        <dbReference type="EMBL" id="QBD81827.1"/>
    </source>
</evidence>
<feature type="transmembrane region" description="Helical" evidence="1">
    <location>
        <begin position="133"/>
        <end position="153"/>
    </location>
</feature>
<feature type="transmembrane region" description="Helical" evidence="1">
    <location>
        <begin position="12"/>
        <end position="32"/>
    </location>
</feature>
<feature type="transmembrane region" description="Helical" evidence="1">
    <location>
        <begin position="160"/>
        <end position="180"/>
    </location>
</feature>
<feature type="transmembrane region" description="Helical" evidence="1">
    <location>
        <begin position="104"/>
        <end position="121"/>
    </location>
</feature>
<keyword evidence="1" id="KW-0472">Membrane</keyword>
<dbReference type="AlphaFoldDB" id="A0A4P6K102"/>
<evidence type="ECO:0000256" key="1">
    <source>
        <dbReference type="SAM" id="Phobius"/>
    </source>
</evidence>
<dbReference type="KEGG" id="kbs:EPA93_39985"/>
<keyword evidence="1" id="KW-1133">Transmembrane helix</keyword>
<evidence type="ECO:0000313" key="3">
    <source>
        <dbReference type="Proteomes" id="UP000290365"/>
    </source>
</evidence>
<feature type="transmembrane region" description="Helical" evidence="1">
    <location>
        <begin position="73"/>
        <end position="92"/>
    </location>
</feature>